<evidence type="ECO:0000313" key="3">
    <source>
        <dbReference type="EMBL" id="WAN69163.1"/>
    </source>
</evidence>
<dbReference type="Pfam" id="PF05199">
    <property type="entry name" value="GMC_oxred_C"/>
    <property type="match status" value="1"/>
</dbReference>
<dbReference type="SUPFAM" id="SSF54373">
    <property type="entry name" value="FAD-linked reductases, C-terminal domain"/>
    <property type="match status" value="1"/>
</dbReference>
<dbReference type="SUPFAM" id="SSF51905">
    <property type="entry name" value="FAD/NAD(P)-binding domain"/>
    <property type="match status" value="1"/>
</dbReference>
<dbReference type="InterPro" id="IPR007867">
    <property type="entry name" value="GMC_OxRtase_C"/>
</dbReference>
<dbReference type="Gene3D" id="3.50.50.60">
    <property type="entry name" value="FAD/NAD(P)-binding domain"/>
    <property type="match status" value="1"/>
</dbReference>
<evidence type="ECO:0000259" key="2">
    <source>
        <dbReference type="Pfam" id="PF05199"/>
    </source>
</evidence>
<accession>A0A9Q9ST59</accession>
<proteinExistence type="inferred from homology"/>
<dbReference type="GO" id="GO:0016614">
    <property type="term" value="F:oxidoreductase activity, acting on CH-OH group of donors"/>
    <property type="evidence" value="ECO:0007669"/>
    <property type="project" value="InterPro"/>
</dbReference>
<dbReference type="AlphaFoldDB" id="A0A9Q9ST59"/>
<organism evidence="3">
    <name type="scientific">Moorena producens (strain JHB)</name>
    <dbReference type="NCBI Taxonomy" id="1454205"/>
    <lineage>
        <taxon>Bacteria</taxon>
        <taxon>Bacillati</taxon>
        <taxon>Cyanobacteriota</taxon>
        <taxon>Cyanophyceae</taxon>
        <taxon>Coleofasciculales</taxon>
        <taxon>Coleofasciculaceae</taxon>
        <taxon>Moorena</taxon>
    </lineage>
</organism>
<feature type="domain" description="Glucose-methanol-choline oxidoreductase C-terminal" evidence="2">
    <location>
        <begin position="1"/>
        <end position="101"/>
    </location>
</feature>
<reference evidence="3" key="2">
    <citation type="submission" date="2022-10" db="EMBL/GenBank/DDBJ databases">
        <authorList>
            <person name="Ngo T.-E."/>
        </authorList>
    </citation>
    <scope>NUCLEOTIDE SEQUENCE</scope>
    <source>
        <strain evidence="3">JHB</strain>
    </source>
</reference>
<reference evidence="3" key="1">
    <citation type="journal article" date="2017" name="Proc. Natl. Acad. Sci. U.S.A.">
        <title>Comparative genomics uncovers the prolific and distinctive metabolic potential of the cyanobacterial genus Moorea.</title>
        <authorList>
            <person name="Leao T."/>
            <person name="Castelao G."/>
            <person name="Korobeynikov A."/>
            <person name="Monroe E.A."/>
            <person name="Podell S."/>
            <person name="Glukhov E."/>
            <person name="Allen E.E."/>
            <person name="Gerwick W.H."/>
            <person name="Gerwick L."/>
        </authorList>
    </citation>
    <scope>NUCLEOTIDE SEQUENCE</scope>
    <source>
        <strain evidence="3">JHB</strain>
    </source>
</reference>
<dbReference type="InterPro" id="IPR036188">
    <property type="entry name" value="FAD/NAD-bd_sf"/>
</dbReference>
<protein>
    <submittedName>
        <fullName evidence="3">GMC oxidoreductase</fullName>
    </submittedName>
</protein>
<gene>
    <name evidence="3" type="ORF">BJP36_43170</name>
</gene>
<dbReference type="InterPro" id="IPR012132">
    <property type="entry name" value="GMC_OxRdtase"/>
</dbReference>
<evidence type="ECO:0000256" key="1">
    <source>
        <dbReference type="ARBA" id="ARBA00010790"/>
    </source>
</evidence>
<sequence length="118" mass="12906">MLTGIKLCRQILQASAFETFRGEELFPGTQVEQLDEIAAYIRDTAGTLYHPVGTCKMGNDPMAVVNSRLQVHSIEGLRVVDASIMPTIVGGNTNAPTIMIAEKVADLLMEEEPTPFRN</sequence>
<dbReference type="PANTHER" id="PTHR11552:SF147">
    <property type="entry name" value="CHOLINE DEHYDROGENASE, MITOCHONDRIAL"/>
    <property type="match status" value="1"/>
</dbReference>
<dbReference type="GO" id="GO:0050660">
    <property type="term" value="F:flavin adenine dinucleotide binding"/>
    <property type="evidence" value="ECO:0007669"/>
    <property type="project" value="InterPro"/>
</dbReference>
<dbReference type="Proteomes" id="UP000176944">
    <property type="component" value="Chromosome"/>
</dbReference>
<dbReference type="PANTHER" id="PTHR11552">
    <property type="entry name" value="GLUCOSE-METHANOL-CHOLINE GMC OXIDOREDUCTASE"/>
    <property type="match status" value="1"/>
</dbReference>
<name>A0A9Q9ST59_MOOP1</name>
<comment type="similarity">
    <text evidence="1">Belongs to the GMC oxidoreductase family.</text>
</comment>
<dbReference type="EMBL" id="CP017708">
    <property type="protein sequence ID" value="WAN69163.1"/>
    <property type="molecule type" value="Genomic_DNA"/>
</dbReference>